<feature type="compositionally biased region" description="Acidic residues" evidence="3">
    <location>
        <begin position="121"/>
        <end position="131"/>
    </location>
</feature>
<dbReference type="Pfam" id="PF11951">
    <property type="entry name" value="Fungal_trans_2"/>
    <property type="match status" value="1"/>
</dbReference>
<dbReference type="GO" id="GO:0000976">
    <property type="term" value="F:transcription cis-regulatory region binding"/>
    <property type="evidence" value="ECO:0007669"/>
    <property type="project" value="TreeGrafter"/>
</dbReference>
<feature type="compositionally biased region" description="Low complexity" evidence="3">
    <location>
        <begin position="539"/>
        <end position="554"/>
    </location>
</feature>
<dbReference type="InParanoid" id="A0A3N4LMA3"/>
<accession>A0A3N4LMA3</accession>
<comment type="subcellular location">
    <subcellularLocation>
        <location evidence="1">Nucleus</location>
    </subcellularLocation>
</comment>
<evidence type="ECO:0000256" key="2">
    <source>
        <dbReference type="ARBA" id="ARBA00023242"/>
    </source>
</evidence>
<dbReference type="Proteomes" id="UP000267821">
    <property type="component" value="Unassembled WGS sequence"/>
</dbReference>
<dbReference type="PANTHER" id="PTHR37534">
    <property type="entry name" value="TRANSCRIPTIONAL ACTIVATOR PROTEIN UGA3"/>
    <property type="match status" value="1"/>
</dbReference>
<evidence type="ECO:0000313" key="6">
    <source>
        <dbReference type="Proteomes" id="UP000267821"/>
    </source>
</evidence>
<dbReference type="PROSITE" id="PS50048">
    <property type="entry name" value="ZN2_CY6_FUNGAL_2"/>
    <property type="match status" value="1"/>
</dbReference>
<dbReference type="EMBL" id="ML121544">
    <property type="protein sequence ID" value="RPB23936.1"/>
    <property type="molecule type" value="Genomic_DNA"/>
</dbReference>
<feature type="compositionally biased region" description="Gly residues" evidence="3">
    <location>
        <begin position="808"/>
        <end position="822"/>
    </location>
</feature>
<dbReference type="InterPro" id="IPR021858">
    <property type="entry name" value="Fun_TF"/>
</dbReference>
<dbReference type="InterPro" id="IPR001138">
    <property type="entry name" value="Zn2Cys6_DnaBD"/>
</dbReference>
<keyword evidence="2" id="KW-0539">Nucleus</keyword>
<dbReference type="STRING" id="1051890.A0A3N4LMA3"/>
<evidence type="ECO:0000313" key="5">
    <source>
        <dbReference type="EMBL" id="RPB23936.1"/>
    </source>
</evidence>
<name>A0A3N4LMA3_9PEZI</name>
<feature type="compositionally biased region" description="Pro residues" evidence="3">
    <location>
        <begin position="555"/>
        <end position="564"/>
    </location>
</feature>
<feature type="region of interest" description="Disordered" evidence="3">
    <location>
        <begin position="115"/>
        <end position="140"/>
    </location>
</feature>
<dbReference type="PANTHER" id="PTHR37534:SF8">
    <property type="entry name" value="ZN(II)2CYS6 TRANSCRIPTION FACTOR (EUROFUNG)"/>
    <property type="match status" value="1"/>
</dbReference>
<evidence type="ECO:0000256" key="1">
    <source>
        <dbReference type="ARBA" id="ARBA00004123"/>
    </source>
</evidence>
<organism evidence="5 6">
    <name type="scientific">Terfezia boudieri ATCC MYA-4762</name>
    <dbReference type="NCBI Taxonomy" id="1051890"/>
    <lineage>
        <taxon>Eukaryota</taxon>
        <taxon>Fungi</taxon>
        <taxon>Dikarya</taxon>
        <taxon>Ascomycota</taxon>
        <taxon>Pezizomycotina</taxon>
        <taxon>Pezizomycetes</taxon>
        <taxon>Pezizales</taxon>
        <taxon>Pezizaceae</taxon>
        <taxon>Terfezia</taxon>
    </lineage>
</organism>
<dbReference type="AlphaFoldDB" id="A0A3N4LMA3"/>
<dbReference type="Gene3D" id="4.10.240.10">
    <property type="entry name" value="Zn(2)-C6 fungal-type DNA-binding domain"/>
    <property type="match status" value="1"/>
</dbReference>
<dbReference type="GO" id="GO:0008270">
    <property type="term" value="F:zinc ion binding"/>
    <property type="evidence" value="ECO:0007669"/>
    <property type="project" value="InterPro"/>
</dbReference>
<gene>
    <name evidence="5" type="ORF">L211DRAFT_849530</name>
</gene>
<dbReference type="InterPro" id="IPR036864">
    <property type="entry name" value="Zn2-C6_fun-type_DNA-bd_sf"/>
</dbReference>
<feature type="domain" description="Zn(2)-C6 fungal-type" evidence="4">
    <location>
        <begin position="67"/>
        <end position="96"/>
    </location>
</feature>
<proteinExistence type="predicted"/>
<dbReference type="GO" id="GO:0045944">
    <property type="term" value="P:positive regulation of transcription by RNA polymerase II"/>
    <property type="evidence" value="ECO:0007669"/>
    <property type="project" value="TreeGrafter"/>
</dbReference>
<sequence>MAMGQGKSGAGGAGVGTRTGGTAPPASNPEAGPSLISPSAVEKKSTRPKKLRFQKAITPLGPTADADCYTCRRRRVRCDRGLPTCRKCAKAEHDCTGYKKGFRWVGGIASRGKMMGKRTFDEEEDEEDGDGEEKGRSEMDGGYQMLHVCESMGRGGQVAVMRDSPDTEMAVSGEDGRQSGEIAMGELMMDSPQLTLAENYNYATSIAMPSLYSPRGIEPSALDLGIDFVTEHSEIVEDTFPDKNQDALDSDITSLPLFATSGGSFLDDYIAVTAFQWNRYFDTSSNYSYSRARSGRYYRISPNGADVYGKQYTLSLCVGPPATTCVSGSSSSMSTGFDISIASLIDFYVSTPSAAPSMIGCLDAMARYYLSYFDQMCSIFLLFDRHPLNPYRELLLSTLHFSEPALLSTILAVAARYHANVTGHHYNSSSHRLDLIYYNQALNYLNQDLQDENRMLEDTTLASVLFFLFYETMDSGLDTWRVHLSGARKLVELKYGRMQMQQGGEGELTHMQAFILHSIALFDIIGSTLVTDRQPSVLPSLSATPTTPSTFQYPSPSPSPPLPTSPTTATNISTALTHLDTTVLPILTQGEIFCFLACPPTLLHLILKTTLLSSHPYLSTSTPPPHLLTEFHLHRTNLLNQIISFDPTPWLQRHNSQSTITADEDDLLHHVEAYKTAVLIYLYRSLYLPYELLGEGEGEGDGIVDMEQLAERLFFHLDQIPTRGPLYKGTVWPCFIAGTEARNRIQKGRVRKHFGRLWEVLYCENVRNGIIVLEELWGEKGGMVLEEEEEGGEEGAAGSEGVGKEEFGGGWSRRGRARGIGDGTSINSGKGGAGGGGRSAAAGGVGSPGLRQDWKGYLKRKGVEWLFI</sequence>
<dbReference type="Pfam" id="PF00172">
    <property type="entry name" value="Zn_clus"/>
    <property type="match status" value="1"/>
</dbReference>
<dbReference type="OrthoDB" id="5380854at2759"/>
<feature type="region of interest" description="Disordered" evidence="3">
    <location>
        <begin position="539"/>
        <end position="569"/>
    </location>
</feature>
<dbReference type="SMART" id="SM00066">
    <property type="entry name" value="GAL4"/>
    <property type="match status" value="1"/>
</dbReference>
<feature type="region of interest" description="Disordered" evidence="3">
    <location>
        <begin position="1"/>
        <end position="49"/>
    </location>
</feature>
<evidence type="ECO:0000259" key="4">
    <source>
        <dbReference type="PROSITE" id="PS50048"/>
    </source>
</evidence>
<feature type="region of interest" description="Disordered" evidence="3">
    <location>
        <begin position="787"/>
        <end position="853"/>
    </location>
</feature>
<dbReference type="SUPFAM" id="SSF57701">
    <property type="entry name" value="Zn2/Cys6 DNA-binding domain"/>
    <property type="match status" value="1"/>
</dbReference>
<protein>
    <recommendedName>
        <fullName evidence="4">Zn(2)-C6 fungal-type domain-containing protein</fullName>
    </recommendedName>
</protein>
<keyword evidence="6" id="KW-1185">Reference proteome</keyword>
<dbReference type="GO" id="GO:0000981">
    <property type="term" value="F:DNA-binding transcription factor activity, RNA polymerase II-specific"/>
    <property type="evidence" value="ECO:0007669"/>
    <property type="project" value="InterPro"/>
</dbReference>
<reference evidence="5 6" key="1">
    <citation type="journal article" date="2018" name="Nat. Ecol. Evol.">
        <title>Pezizomycetes genomes reveal the molecular basis of ectomycorrhizal truffle lifestyle.</title>
        <authorList>
            <person name="Murat C."/>
            <person name="Payen T."/>
            <person name="Noel B."/>
            <person name="Kuo A."/>
            <person name="Morin E."/>
            <person name="Chen J."/>
            <person name="Kohler A."/>
            <person name="Krizsan K."/>
            <person name="Balestrini R."/>
            <person name="Da Silva C."/>
            <person name="Montanini B."/>
            <person name="Hainaut M."/>
            <person name="Levati E."/>
            <person name="Barry K.W."/>
            <person name="Belfiori B."/>
            <person name="Cichocki N."/>
            <person name="Clum A."/>
            <person name="Dockter R.B."/>
            <person name="Fauchery L."/>
            <person name="Guy J."/>
            <person name="Iotti M."/>
            <person name="Le Tacon F."/>
            <person name="Lindquist E.A."/>
            <person name="Lipzen A."/>
            <person name="Malagnac F."/>
            <person name="Mello A."/>
            <person name="Molinier V."/>
            <person name="Miyauchi S."/>
            <person name="Poulain J."/>
            <person name="Riccioni C."/>
            <person name="Rubini A."/>
            <person name="Sitrit Y."/>
            <person name="Splivallo R."/>
            <person name="Traeger S."/>
            <person name="Wang M."/>
            <person name="Zifcakova L."/>
            <person name="Wipf D."/>
            <person name="Zambonelli A."/>
            <person name="Paolocci F."/>
            <person name="Nowrousian M."/>
            <person name="Ottonello S."/>
            <person name="Baldrian P."/>
            <person name="Spatafora J.W."/>
            <person name="Henrissat B."/>
            <person name="Nagy L.G."/>
            <person name="Aury J.M."/>
            <person name="Wincker P."/>
            <person name="Grigoriev I.V."/>
            <person name="Bonfante P."/>
            <person name="Martin F.M."/>
        </authorList>
    </citation>
    <scope>NUCLEOTIDE SEQUENCE [LARGE SCALE GENOMIC DNA]</scope>
    <source>
        <strain evidence="5 6">ATCC MYA-4762</strain>
    </source>
</reference>
<feature type="compositionally biased region" description="Gly residues" evidence="3">
    <location>
        <begin position="829"/>
        <end position="847"/>
    </location>
</feature>
<dbReference type="CDD" id="cd12148">
    <property type="entry name" value="fungal_TF_MHR"/>
    <property type="match status" value="1"/>
</dbReference>
<evidence type="ECO:0000256" key="3">
    <source>
        <dbReference type="SAM" id="MobiDB-lite"/>
    </source>
</evidence>
<dbReference type="GO" id="GO:0005634">
    <property type="term" value="C:nucleus"/>
    <property type="evidence" value="ECO:0007669"/>
    <property type="project" value="UniProtKB-SubCell"/>
</dbReference>
<feature type="compositionally biased region" description="Gly residues" evidence="3">
    <location>
        <begin position="1"/>
        <end position="19"/>
    </location>
</feature>